<gene>
    <name evidence="2" type="ORF">HED55_22470</name>
</gene>
<dbReference type="InterPro" id="IPR014710">
    <property type="entry name" value="RmlC-like_jellyroll"/>
</dbReference>
<dbReference type="RefSeq" id="WP_138784462.1">
    <property type="nucleotide sequence ID" value="NZ_JBHEEQ010000001.1"/>
</dbReference>
<comment type="caution">
    <text evidence="2">The sequence shown here is derived from an EMBL/GenBank/DDBJ whole genome shotgun (WGS) entry which is preliminary data.</text>
</comment>
<dbReference type="Proteomes" id="UP000704467">
    <property type="component" value="Unassembled WGS sequence"/>
</dbReference>
<dbReference type="PANTHER" id="PTHR36156:SF2">
    <property type="entry name" value="CUPIN TYPE-2 DOMAIN-CONTAINING PROTEIN"/>
    <property type="match status" value="1"/>
</dbReference>
<dbReference type="InterPro" id="IPR013096">
    <property type="entry name" value="Cupin_2"/>
</dbReference>
<reference evidence="2 3" key="1">
    <citation type="submission" date="2020-03" db="EMBL/GenBank/DDBJ databases">
        <title>Whole genome sequencing of clinical and environmental type strains of Ochrobactrum.</title>
        <authorList>
            <person name="Dharne M."/>
        </authorList>
    </citation>
    <scope>NUCLEOTIDE SEQUENCE [LARGE SCALE GENOMIC DNA]</scope>
    <source>
        <strain evidence="2 3">CIP 109452</strain>
    </source>
</reference>
<evidence type="ECO:0000313" key="3">
    <source>
        <dbReference type="Proteomes" id="UP000704467"/>
    </source>
</evidence>
<sequence>MSNAIYARRVVSGHDRAGKSIVLSDAMTASRVATDAFTINQIWQVDQLPPHVLVEDSSVGEVSIAPPVGGFVYLVTTFPPDASWDFAGRYKDALAASGGANAHVEASEIPGMHETDTVDIITVISGEIYAVLEAGGVCLKAGDSFVQRGTRHTWSNRTHEPCTIVAVMMGAHR</sequence>
<name>A0ABX1DPQ4_9HYPH</name>
<proteinExistence type="predicted"/>
<dbReference type="CDD" id="cd02231">
    <property type="entry name" value="cupin_BLL6423-like"/>
    <property type="match status" value="1"/>
</dbReference>
<organism evidence="2 3">
    <name type="scientific">Brucella haematophila</name>
    <dbReference type="NCBI Taxonomy" id="419474"/>
    <lineage>
        <taxon>Bacteria</taxon>
        <taxon>Pseudomonadati</taxon>
        <taxon>Pseudomonadota</taxon>
        <taxon>Alphaproteobacteria</taxon>
        <taxon>Hyphomicrobiales</taxon>
        <taxon>Brucellaceae</taxon>
        <taxon>Brucella/Ochrobactrum group</taxon>
        <taxon>Brucella</taxon>
    </lineage>
</organism>
<dbReference type="PANTHER" id="PTHR36156">
    <property type="entry name" value="SLR2101 PROTEIN"/>
    <property type="match status" value="1"/>
</dbReference>
<keyword evidence="3" id="KW-1185">Reference proteome</keyword>
<feature type="domain" description="Cupin type-2" evidence="1">
    <location>
        <begin position="111"/>
        <end position="167"/>
    </location>
</feature>
<dbReference type="InterPro" id="IPR011051">
    <property type="entry name" value="RmlC_Cupin_sf"/>
</dbReference>
<protein>
    <submittedName>
        <fullName evidence="2">Cupin domain-containing protein</fullName>
    </submittedName>
</protein>
<evidence type="ECO:0000313" key="2">
    <source>
        <dbReference type="EMBL" id="NKC04932.1"/>
    </source>
</evidence>
<dbReference type="SUPFAM" id="SSF51182">
    <property type="entry name" value="RmlC-like cupins"/>
    <property type="match status" value="1"/>
</dbReference>
<dbReference type="EMBL" id="JAAVLN010000003">
    <property type="protein sequence ID" value="NKC04932.1"/>
    <property type="molecule type" value="Genomic_DNA"/>
</dbReference>
<dbReference type="Pfam" id="PF07883">
    <property type="entry name" value="Cupin_2"/>
    <property type="match status" value="1"/>
</dbReference>
<evidence type="ECO:0000259" key="1">
    <source>
        <dbReference type="Pfam" id="PF07883"/>
    </source>
</evidence>
<dbReference type="InterPro" id="IPR047142">
    <property type="entry name" value="OryJ/VirC-like"/>
</dbReference>
<dbReference type="Gene3D" id="2.60.120.10">
    <property type="entry name" value="Jelly Rolls"/>
    <property type="match status" value="1"/>
</dbReference>
<accession>A0ABX1DPQ4</accession>